<reference evidence="2 3" key="1">
    <citation type="submission" date="2024-02" db="EMBL/GenBank/DDBJ databases">
        <title>Bacteria isolated from the canopy kelp, Nereocystis luetkeana.</title>
        <authorList>
            <person name="Pfister C.A."/>
            <person name="Younker I.T."/>
            <person name="Light S.H."/>
        </authorList>
    </citation>
    <scope>NUCLEOTIDE SEQUENCE [LARGE SCALE GENOMIC DNA]</scope>
    <source>
        <strain evidence="2 3">TI.4.07</strain>
    </source>
</reference>
<dbReference type="Proteomes" id="UP001379949">
    <property type="component" value="Unassembled WGS sequence"/>
</dbReference>
<proteinExistence type="predicted"/>
<evidence type="ECO:0000313" key="3">
    <source>
        <dbReference type="Proteomes" id="UP001379949"/>
    </source>
</evidence>
<evidence type="ECO:0000313" key="2">
    <source>
        <dbReference type="EMBL" id="MEL0615081.1"/>
    </source>
</evidence>
<keyword evidence="1" id="KW-1133">Transmembrane helix</keyword>
<feature type="non-terminal residue" evidence="2">
    <location>
        <position position="1"/>
    </location>
</feature>
<protein>
    <submittedName>
        <fullName evidence="2">GGDEF domain-containing protein</fullName>
    </submittedName>
</protein>
<keyword evidence="1" id="KW-0812">Transmembrane</keyword>
<keyword evidence="1" id="KW-0472">Membrane</keyword>
<keyword evidence="3" id="KW-1185">Reference proteome</keyword>
<comment type="caution">
    <text evidence="2">The sequence shown here is derived from an EMBL/GenBank/DDBJ whole genome shotgun (WGS) entry which is preliminary data.</text>
</comment>
<organism evidence="2 3">
    <name type="scientific">Marinomonas arenicola</name>
    <dbReference type="NCBI Taxonomy" id="569601"/>
    <lineage>
        <taxon>Bacteria</taxon>
        <taxon>Pseudomonadati</taxon>
        <taxon>Pseudomonadota</taxon>
        <taxon>Gammaproteobacteria</taxon>
        <taxon>Oceanospirillales</taxon>
        <taxon>Oceanospirillaceae</taxon>
        <taxon>Marinomonas</taxon>
    </lineage>
</organism>
<dbReference type="EMBL" id="JBAKAR010000258">
    <property type="protein sequence ID" value="MEL0615081.1"/>
    <property type="molecule type" value="Genomic_DNA"/>
</dbReference>
<accession>A0ABU9G9C3</accession>
<evidence type="ECO:0000256" key="1">
    <source>
        <dbReference type="SAM" id="Phobius"/>
    </source>
</evidence>
<name>A0ABU9G9C3_9GAMM</name>
<sequence>RLTAVLNFFWTLFMLAVVINVVIALFRKVNDYLRVLAEKDELTRLANRRKVLANAEIMYTQAMHYHQPCLFA</sequence>
<feature type="non-terminal residue" evidence="2">
    <location>
        <position position="72"/>
    </location>
</feature>
<gene>
    <name evidence="2" type="ORF">V6242_18280</name>
</gene>
<feature type="transmembrane region" description="Helical" evidence="1">
    <location>
        <begin position="6"/>
        <end position="26"/>
    </location>
</feature>